<evidence type="ECO:0000259" key="2">
    <source>
        <dbReference type="Pfam" id="PF18809"/>
    </source>
</evidence>
<reference evidence="3 4" key="1">
    <citation type="submission" date="2020-04" db="EMBL/GenBank/DDBJ databases">
        <title>Genomic analysis of gastric non-Helicobacter pylori Helicobacters isolated in Japan.</title>
        <authorList>
            <person name="Suzuki M."/>
            <person name="Rimbara E."/>
        </authorList>
    </citation>
    <scope>NUCLEOTIDE SEQUENCE [LARGE SCALE GENOMIC DNA]</scope>
    <source>
        <strain evidence="3 4">NHP19-0020</strain>
    </source>
</reference>
<name>A0ABM7L048_9HELI</name>
<sequence>MGEIRDQSGKLKGHGLAKIVKKHLDDFKGFEGSSAYEKLGNGLEEIVNKGKMVTDQAGIKTIIFKKDNQELRVGLTQGWKHEGKNYWIATAYKKPPAQKFDQVAAKSGLGSDLAQKDRPHPTTPPP</sequence>
<evidence type="ECO:0000313" key="3">
    <source>
        <dbReference type="EMBL" id="BCD46048.1"/>
    </source>
</evidence>
<protein>
    <recommendedName>
        <fullName evidence="2">Phage-Barnase-EndoU-ColicinE5/D-RelE-like nuclease domain-containing protein</fullName>
    </recommendedName>
</protein>
<organism evidence="3 4">
    <name type="scientific">Helicobacter suis</name>
    <dbReference type="NCBI Taxonomy" id="104628"/>
    <lineage>
        <taxon>Bacteria</taxon>
        <taxon>Pseudomonadati</taxon>
        <taxon>Campylobacterota</taxon>
        <taxon>Epsilonproteobacteria</taxon>
        <taxon>Campylobacterales</taxon>
        <taxon>Helicobacteraceae</taxon>
        <taxon>Helicobacter</taxon>
    </lineage>
</organism>
<feature type="region of interest" description="Disordered" evidence="1">
    <location>
        <begin position="105"/>
        <end position="126"/>
    </location>
</feature>
<dbReference type="Pfam" id="PF18809">
    <property type="entry name" value="PBECR1"/>
    <property type="match status" value="1"/>
</dbReference>
<dbReference type="InterPro" id="IPR041092">
    <property type="entry name" value="PBECR1"/>
</dbReference>
<dbReference type="RefSeq" id="WP_104685912.1">
    <property type="nucleotide sequence ID" value="NZ_AP023036.1"/>
</dbReference>
<evidence type="ECO:0000313" key="4">
    <source>
        <dbReference type="Proteomes" id="UP000509742"/>
    </source>
</evidence>
<feature type="domain" description="Phage-Barnase-EndoU-ColicinE5/D-RelE-like nuclease" evidence="2">
    <location>
        <begin position="2"/>
        <end position="94"/>
    </location>
</feature>
<evidence type="ECO:0000256" key="1">
    <source>
        <dbReference type="SAM" id="MobiDB-lite"/>
    </source>
</evidence>
<dbReference type="Proteomes" id="UP000509742">
    <property type="component" value="Chromosome"/>
</dbReference>
<keyword evidence="4" id="KW-1185">Reference proteome</keyword>
<proteinExistence type="predicted"/>
<dbReference type="EMBL" id="AP023036">
    <property type="protein sequence ID" value="BCD46048.1"/>
    <property type="molecule type" value="Genomic_DNA"/>
</dbReference>
<gene>
    <name evidence="3" type="ORF">NHP190020_10870</name>
</gene>
<accession>A0ABM7L048</accession>